<keyword evidence="3" id="KW-1185">Reference proteome</keyword>
<feature type="region of interest" description="Disordered" evidence="1">
    <location>
        <begin position="45"/>
        <end position="64"/>
    </location>
</feature>
<feature type="region of interest" description="Disordered" evidence="1">
    <location>
        <begin position="253"/>
        <end position="277"/>
    </location>
</feature>
<sequence>MRPTVTFLPPATVSRRSAGRMTPARRLGRAALLVAVPALLAGCTADPPPADPAPPAPTTDPDGAARDRLAALAAAAQDRHLVARYTFAGADRRDRTISVTEATDGGWRVDIPGGALGGTADIALAGTRDGVFQCALPSAGRSDPPSCVRVAGPDESVPVGIDPRVQHPFTDARRVLTDRQAPLSVSVGRPLPGVRGSCFAVESTSASVDPPLDVGIYCYDQDGTLTGARLTFGTLTLVGTPAAAPASVALPGPVVSGDPLGPTAPTPTEGEGGTDGG</sequence>
<gene>
    <name evidence="2" type="ORF">ACFOX0_28395</name>
</gene>
<proteinExistence type="predicted"/>
<dbReference type="RefSeq" id="WP_377551751.1">
    <property type="nucleotide sequence ID" value="NZ_JBHSBN010000029.1"/>
</dbReference>
<name>A0ABV8KUR6_9ACTN</name>
<feature type="region of interest" description="Disordered" evidence="1">
    <location>
        <begin position="1"/>
        <end position="22"/>
    </location>
</feature>
<reference evidence="3" key="1">
    <citation type="journal article" date="2019" name="Int. J. Syst. Evol. Microbiol.">
        <title>The Global Catalogue of Microorganisms (GCM) 10K type strain sequencing project: providing services to taxonomists for standard genome sequencing and annotation.</title>
        <authorList>
            <consortium name="The Broad Institute Genomics Platform"/>
            <consortium name="The Broad Institute Genome Sequencing Center for Infectious Disease"/>
            <person name="Wu L."/>
            <person name="Ma J."/>
        </authorList>
    </citation>
    <scope>NUCLEOTIDE SEQUENCE [LARGE SCALE GENOMIC DNA]</scope>
    <source>
        <strain evidence="3">2902at01</strain>
    </source>
</reference>
<evidence type="ECO:0008006" key="4">
    <source>
        <dbReference type="Google" id="ProtNLM"/>
    </source>
</evidence>
<accession>A0ABV8KUR6</accession>
<feature type="compositionally biased region" description="Pro residues" evidence="1">
    <location>
        <begin position="46"/>
        <end position="58"/>
    </location>
</feature>
<feature type="compositionally biased region" description="Low complexity" evidence="1">
    <location>
        <begin position="259"/>
        <end position="269"/>
    </location>
</feature>
<dbReference type="EMBL" id="JBHSBN010000029">
    <property type="protein sequence ID" value="MFC4109838.1"/>
    <property type="molecule type" value="Genomic_DNA"/>
</dbReference>
<dbReference type="Proteomes" id="UP001595868">
    <property type="component" value="Unassembled WGS sequence"/>
</dbReference>
<evidence type="ECO:0000256" key="1">
    <source>
        <dbReference type="SAM" id="MobiDB-lite"/>
    </source>
</evidence>
<protein>
    <recommendedName>
        <fullName evidence="4">Lipoprotein</fullName>
    </recommendedName>
</protein>
<evidence type="ECO:0000313" key="2">
    <source>
        <dbReference type="EMBL" id="MFC4109838.1"/>
    </source>
</evidence>
<evidence type="ECO:0000313" key="3">
    <source>
        <dbReference type="Proteomes" id="UP001595868"/>
    </source>
</evidence>
<organism evidence="2 3">
    <name type="scientific">Micromonospora zhanjiangensis</name>
    <dbReference type="NCBI Taxonomy" id="1522057"/>
    <lineage>
        <taxon>Bacteria</taxon>
        <taxon>Bacillati</taxon>
        <taxon>Actinomycetota</taxon>
        <taxon>Actinomycetes</taxon>
        <taxon>Micromonosporales</taxon>
        <taxon>Micromonosporaceae</taxon>
        <taxon>Micromonospora</taxon>
    </lineage>
</organism>
<comment type="caution">
    <text evidence="2">The sequence shown here is derived from an EMBL/GenBank/DDBJ whole genome shotgun (WGS) entry which is preliminary data.</text>
</comment>